<dbReference type="OrthoDB" id="5524593at2"/>
<feature type="domain" description="Glyoxalase-like" evidence="1">
    <location>
        <begin position="6"/>
        <end position="152"/>
    </location>
</feature>
<dbReference type="PANTHER" id="PTHR35908">
    <property type="entry name" value="HYPOTHETICAL FUSION PROTEIN"/>
    <property type="match status" value="1"/>
</dbReference>
<dbReference type="STRING" id="587636.SAMN05216199_3046"/>
<dbReference type="InterPro" id="IPR041581">
    <property type="entry name" value="Glyoxalase_6"/>
</dbReference>
<dbReference type="PANTHER" id="PTHR35908:SF1">
    <property type="entry name" value="CONSERVED PROTEIN"/>
    <property type="match status" value="1"/>
</dbReference>
<gene>
    <name evidence="2" type="ORF">SAMN05216199_3046</name>
</gene>
<sequence>MTTTWQLTIDCADPQRLVAFWCEALGYEPEPAPEGWESWLAYWRSLGIPEEDLEGAENGSGGVIDPSGRYPRIWFQPVPEGKAVKNRLHLDLKITGGPLVVPDRAQRKERVDAEVERLVGLGASIAYLNAPEGANYYAVTLHDPEGNEFCLV</sequence>
<evidence type="ECO:0000313" key="2">
    <source>
        <dbReference type="EMBL" id="SES35239.1"/>
    </source>
</evidence>
<evidence type="ECO:0000259" key="1">
    <source>
        <dbReference type="Pfam" id="PF18029"/>
    </source>
</evidence>
<dbReference type="CDD" id="cd06587">
    <property type="entry name" value="VOC"/>
    <property type="match status" value="1"/>
</dbReference>
<dbReference type="Pfam" id="PF18029">
    <property type="entry name" value="Glyoxalase_6"/>
    <property type="match status" value="1"/>
</dbReference>
<dbReference type="Gene3D" id="3.10.180.10">
    <property type="entry name" value="2,3-Dihydroxybiphenyl 1,2-Dioxygenase, domain 1"/>
    <property type="match status" value="1"/>
</dbReference>
<accession>A0A1H9WN97</accession>
<dbReference type="AlphaFoldDB" id="A0A1H9WN97"/>
<dbReference type="EMBL" id="FOHB01000005">
    <property type="protein sequence ID" value="SES35239.1"/>
    <property type="molecule type" value="Genomic_DNA"/>
</dbReference>
<proteinExistence type="predicted"/>
<protein>
    <recommendedName>
        <fullName evidence="1">Glyoxalase-like domain-containing protein</fullName>
    </recommendedName>
</protein>
<dbReference type="RefSeq" id="WP_091759769.1">
    <property type="nucleotide sequence ID" value="NZ_FOHB01000005.1"/>
</dbReference>
<reference evidence="3" key="1">
    <citation type="submission" date="2016-10" db="EMBL/GenBank/DDBJ databases">
        <authorList>
            <person name="Varghese N."/>
            <person name="Submissions S."/>
        </authorList>
    </citation>
    <scope>NUCLEOTIDE SEQUENCE [LARGE SCALE GENOMIC DNA]</scope>
    <source>
        <strain evidence="3">CGMCC 1.6963</strain>
    </source>
</reference>
<dbReference type="SUPFAM" id="SSF54593">
    <property type="entry name" value="Glyoxalase/Bleomycin resistance protein/Dihydroxybiphenyl dioxygenase"/>
    <property type="match status" value="1"/>
</dbReference>
<dbReference type="InterPro" id="IPR029068">
    <property type="entry name" value="Glyas_Bleomycin-R_OHBP_Dase"/>
</dbReference>
<name>A0A1H9WN97_9MICO</name>
<keyword evidence="3" id="KW-1185">Reference proteome</keyword>
<organism evidence="2 3">
    <name type="scientific">Pedococcus cremeus</name>
    <dbReference type="NCBI Taxonomy" id="587636"/>
    <lineage>
        <taxon>Bacteria</taxon>
        <taxon>Bacillati</taxon>
        <taxon>Actinomycetota</taxon>
        <taxon>Actinomycetes</taxon>
        <taxon>Micrococcales</taxon>
        <taxon>Intrasporangiaceae</taxon>
        <taxon>Pedococcus</taxon>
    </lineage>
</organism>
<evidence type="ECO:0000313" key="3">
    <source>
        <dbReference type="Proteomes" id="UP000199019"/>
    </source>
</evidence>
<dbReference type="Proteomes" id="UP000199019">
    <property type="component" value="Unassembled WGS sequence"/>
</dbReference>